<dbReference type="Proteomes" id="UP000185696">
    <property type="component" value="Unassembled WGS sequence"/>
</dbReference>
<evidence type="ECO:0000256" key="1">
    <source>
        <dbReference type="ARBA" id="ARBA00004496"/>
    </source>
</evidence>
<dbReference type="RefSeq" id="WP_075136835.1">
    <property type="nucleotide sequence ID" value="NZ_MSIF01000022.1"/>
</dbReference>
<name>A0A7Z0WFU4_9PSEU</name>
<dbReference type="EMBL" id="MSIF01000022">
    <property type="protein sequence ID" value="OLF06333.1"/>
    <property type="molecule type" value="Genomic_DNA"/>
</dbReference>
<evidence type="ECO:0000313" key="6">
    <source>
        <dbReference type="Proteomes" id="UP000185696"/>
    </source>
</evidence>
<evidence type="ECO:0008006" key="7">
    <source>
        <dbReference type="Google" id="ProtNLM"/>
    </source>
</evidence>
<accession>A0A7Z0WFU4</accession>
<dbReference type="AlphaFoldDB" id="A0A7Z0WFU4"/>
<gene>
    <name evidence="5" type="ORF">BLA60_32370</name>
</gene>
<keyword evidence="4" id="KW-0143">Chaperone</keyword>
<keyword evidence="3" id="KW-0963">Cytoplasm</keyword>
<reference evidence="5 6" key="1">
    <citation type="submission" date="2016-12" db="EMBL/GenBank/DDBJ databases">
        <title>The draft genome sequence of Actinophytocola xinjiangensis.</title>
        <authorList>
            <person name="Wang W."/>
            <person name="Yuan L."/>
        </authorList>
    </citation>
    <scope>NUCLEOTIDE SEQUENCE [LARGE SCALE GENOMIC DNA]</scope>
    <source>
        <strain evidence="5 6">CGMCC 4.4663</strain>
    </source>
</reference>
<keyword evidence="6" id="KW-1185">Reference proteome</keyword>
<evidence type="ECO:0000256" key="3">
    <source>
        <dbReference type="ARBA" id="ARBA00022490"/>
    </source>
</evidence>
<sequence>MRVLAELVAGLGLGEPHLGLTPEPLWRDPAAAGRFGRLVERHLTRLGWRRRDGEIDREVVAALAVVCRPDVGFHGWLTHEHRTTSVLAGAIGREAVLAVRSGNDVTVRSVHRQRLAERLAAHLPDVPAGAGPPLRVDLAELRATDPSGGRPTEGGAGLRRVGPQVRRAAALVAAPTTGAGELYPVGGRAPVSYVDSAHGRYLVATTRDVLEIRPATRADVTAELQVQRSAAATVGNPGTPPEADG</sequence>
<comment type="caution">
    <text evidence="5">The sequence shown here is derived from an EMBL/GenBank/DDBJ whole genome shotgun (WGS) entry which is preliminary data.</text>
</comment>
<protein>
    <recommendedName>
        <fullName evidence="7">ESAT-6 protein secretion system EspG family protein</fullName>
    </recommendedName>
</protein>
<comment type="subcellular location">
    <subcellularLocation>
        <location evidence="1">Cytoplasm</location>
    </subcellularLocation>
</comment>
<organism evidence="5 6">
    <name type="scientific">Actinophytocola xinjiangensis</name>
    <dbReference type="NCBI Taxonomy" id="485602"/>
    <lineage>
        <taxon>Bacteria</taxon>
        <taxon>Bacillati</taxon>
        <taxon>Actinomycetota</taxon>
        <taxon>Actinomycetes</taxon>
        <taxon>Pseudonocardiales</taxon>
        <taxon>Pseudonocardiaceae</taxon>
    </lineage>
</organism>
<dbReference type="InterPro" id="IPR025734">
    <property type="entry name" value="EspG"/>
</dbReference>
<evidence type="ECO:0000256" key="2">
    <source>
        <dbReference type="ARBA" id="ARBA00006411"/>
    </source>
</evidence>
<comment type="similarity">
    <text evidence="2">Belongs to the EspG family.</text>
</comment>
<evidence type="ECO:0000256" key="4">
    <source>
        <dbReference type="ARBA" id="ARBA00023186"/>
    </source>
</evidence>
<proteinExistence type="inferred from homology"/>
<dbReference type="Pfam" id="PF14011">
    <property type="entry name" value="ESX-1_EspG"/>
    <property type="match status" value="1"/>
</dbReference>
<evidence type="ECO:0000313" key="5">
    <source>
        <dbReference type="EMBL" id="OLF06333.1"/>
    </source>
</evidence>